<dbReference type="OrthoDB" id="342730at2759"/>
<dbReference type="Gene3D" id="3.30.160.60">
    <property type="entry name" value="Classic Zinc Finger"/>
    <property type="match status" value="1"/>
</dbReference>
<evidence type="ECO:0000256" key="4">
    <source>
        <dbReference type="PROSITE-ProRule" id="PRU00024"/>
    </source>
</evidence>
<evidence type="ECO:0000259" key="5">
    <source>
        <dbReference type="PROSITE" id="PS50089"/>
    </source>
</evidence>
<organism evidence="7 8">
    <name type="scientific">Elysia chlorotica</name>
    <name type="common">Eastern emerald elysia</name>
    <name type="synonym">Sea slug</name>
    <dbReference type="NCBI Taxonomy" id="188477"/>
    <lineage>
        <taxon>Eukaryota</taxon>
        <taxon>Metazoa</taxon>
        <taxon>Spiralia</taxon>
        <taxon>Lophotrochozoa</taxon>
        <taxon>Mollusca</taxon>
        <taxon>Gastropoda</taxon>
        <taxon>Heterobranchia</taxon>
        <taxon>Euthyneura</taxon>
        <taxon>Panpulmonata</taxon>
        <taxon>Sacoglossa</taxon>
        <taxon>Placobranchoidea</taxon>
        <taxon>Plakobranchidae</taxon>
        <taxon>Elysia</taxon>
    </lineage>
</organism>
<proteinExistence type="predicted"/>
<dbReference type="InterPro" id="IPR027370">
    <property type="entry name" value="Znf-RING_euk"/>
</dbReference>
<comment type="caution">
    <text evidence="7">The sequence shown here is derived from an EMBL/GenBank/DDBJ whole genome shotgun (WGS) entry which is preliminary data.</text>
</comment>
<feature type="domain" description="B box-type" evidence="6">
    <location>
        <begin position="154"/>
        <end position="198"/>
    </location>
</feature>
<evidence type="ECO:0000256" key="3">
    <source>
        <dbReference type="ARBA" id="ARBA00022833"/>
    </source>
</evidence>
<dbReference type="SUPFAM" id="SSF57845">
    <property type="entry name" value="B-box zinc-binding domain"/>
    <property type="match status" value="1"/>
</dbReference>
<dbReference type="PROSITE" id="PS00518">
    <property type="entry name" value="ZF_RING_1"/>
    <property type="match status" value="1"/>
</dbReference>
<evidence type="ECO:0000313" key="8">
    <source>
        <dbReference type="Proteomes" id="UP000271974"/>
    </source>
</evidence>
<name>A0A3S1HJC5_ELYCH</name>
<dbReference type="Proteomes" id="UP000271974">
    <property type="component" value="Unassembled WGS sequence"/>
</dbReference>
<dbReference type="InterPro" id="IPR013083">
    <property type="entry name" value="Znf_RING/FYVE/PHD"/>
</dbReference>
<dbReference type="PROSITE" id="PS50119">
    <property type="entry name" value="ZF_BBOX"/>
    <property type="match status" value="1"/>
</dbReference>
<feature type="domain" description="RING-type" evidence="5">
    <location>
        <begin position="58"/>
        <end position="122"/>
    </location>
</feature>
<dbReference type="InterPro" id="IPR047153">
    <property type="entry name" value="TRIM45/56/19-like"/>
</dbReference>
<dbReference type="GO" id="GO:0060340">
    <property type="term" value="P:positive regulation of type I interferon-mediated signaling pathway"/>
    <property type="evidence" value="ECO:0007669"/>
    <property type="project" value="TreeGrafter"/>
</dbReference>
<dbReference type="PROSITE" id="PS50089">
    <property type="entry name" value="ZF_RING_2"/>
    <property type="match status" value="1"/>
</dbReference>
<dbReference type="GO" id="GO:0005654">
    <property type="term" value="C:nucleoplasm"/>
    <property type="evidence" value="ECO:0007669"/>
    <property type="project" value="TreeGrafter"/>
</dbReference>
<dbReference type="GO" id="GO:0061630">
    <property type="term" value="F:ubiquitin protein ligase activity"/>
    <property type="evidence" value="ECO:0007669"/>
    <property type="project" value="TreeGrafter"/>
</dbReference>
<evidence type="ECO:0008006" key="9">
    <source>
        <dbReference type="Google" id="ProtNLM"/>
    </source>
</evidence>
<protein>
    <recommendedName>
        <fullName evidence="9">RING-type domain-containing protein</fullName>
    </recommendedName>
</protein>
<dbReference type="SMART" id="SM00184">
    <property type="entry name" value="RING"/>
    <property type="match status" value="1"/>
</dbReference>
<dbReference type="SUPFAM" id="SSF57850">
    <property type="entry name" value="RING/U-box"/>
    <property type="match status" value="1"/>
</dbReference>
<keyword evidence="8" id="KW-1185">Reference proteome</keyword>
<dbReference type="EMBL" id="RQTK01000382">
    <property type="protein sequence ID" value="RUS80612.1"/>
    <property type="molecule type" value="Genomic_DNA"/>
</dbReference>
<keyword evidence="3" id="KW-0862">Zinc</keyword>
<dbReference type="PANTHER" id="PTHR25462">
    <property type="entry name" value="BONUS, ISOFORM C-RELATED"/>
    <property type="match status" value="1"/>
</dbReference>
<dbReference type="AlphaFoldDB" id="A0A3S1HJC5"/>
<dbReference type="STRING" id="188477.A0A3S1HJC5"/>
<dbReference type="InterPro" id="IPR017907">
    <property type="entry name" value="Znf_RING_CS"/>
</dbReference>
<dbReference type="InterPro" id="IPR001841">
    <property type="entry name" value="Znf_RING"/>
</dbReference>
<dbReference type="Pfam" id="PF13445">
    <property type="entry name" value="zf-RING_UBOX"/>
    <property type="match status" value="1"/>
</dbReference>
<reference evidence="7 8" key="1">
    <citation type="submission" date="2019-01" db="EMBL/GenBank/DDBJ databases">
        <title>A draft genome assembly of the solar-powered sea slug Elysia chlorotica.</title>
        <authorList>
            <person name="Cai H."/>
            <person name="Li Q."/>
            <person name="Fang X."/>
            <person name="Li J."/>
            <person name="Curtis N.E."/>
            <person name="Altenburger A."/>
            <person name="Shibata T."/>
            <person name="Feng M."/>
            <person name="Maeda T."/>
            <person name="Schwartz J.A."/>
            <person name="Shigenobu S."/>
            <person name="Lundholm N."/>
            <person name="Nishiyama T."/>
            <person name="Yang H."/>
            <person name="Hasebe M."/>
            <person name="Li S."/>
            <person name="Pierce S.K."/>
            <person name="Wang J."/>
        </authorList>
    </citation>
    <scope>NUCLEOTIDE SEQUENCE [LARGE SCALE GENOMIC DNA]</scope>
    <source>
        <strain evidence="7">EC2010</strain>
        <tissue evidence="7">Whole organism of an adult</tissue>
    </source>
</reference>
<sequence length="388" mass="44260">MAKAAQFEADDFVGAKPNMAPSMAHLSLQEELRASSLGLNKRSMVLDEDRFEEQFLRCPVCRDRFNNDKLPRMLPCHHSFCNSCIEHMYKTATEHRNNFHSSIRLPISAPVSAVNVSCPTCRANFIATDDNIKRLPTDHRVVQLMDFVNHTERYTVTFCSKHSLQPLNFFCEPCIKPVCRDCTVLDHKEAEGHLVMDLEDALAKYTPVLDSAIAEMDGEAVSLEEKRIALEAVTGELDKIRISLLEEVKTCMARLRQLLDEREKALEAKVHEEAGKEQAKLVEKAGLLETRRHKLLEQSDRLKRAKGDNNVEEMFRIHQEVREYRAEPPMRIREVDDGLLTSFSLNARDEAMLSSRINNFGDVTSKVETTFSRLRTGKSTPLRSTSLR</sequence>
<dbReference type="GO" id="GO:0045087">
    <property type="term" value="P:innate immune response"/>
    <property type="evidence" value="ECO:0007669"/>
    <property type="project" value="TreeGrafter"/>
</dbReference>
<dbReference type="InterPro" id="IPR000315">
    <property type="entry name" value="Znf_B-box"/>
</dbReference>
<keyword evidence="1" id="KW-0479">Metal-binding</keyword>
<dbReference type="Gene3D" id="3.30.40.10">
    <property type="entry name" value="Zinc/RING finger domain, C3HC4 (zinc finger)"/>
    <property type="match status" value="1"/>
</dbReference>
<keyword evidence="2 4" id="KW-0863">Zinc-finger</keyword>
<accession>A0A3S1HJC5</accession>
<evidence type="ECO:0000313" key="7">
    <source>
        <dbReference type="EMBL" id="RUS80612.1"/>
    </source>
</evidence>
<dbReference type="PANTHER" id="PTHR25462:SF299">
    <property type="entry name" value="E3 UBIQUITIN-PROTEIN LIGASE TRIM56"/>
    <property type="match status" value="1"/>
</dbReference>
<dbReference type="Pfam" id="PF00643">
    <property type="entry name" value="zf-B_box"/>
    <property type="match status" value="1"/>
</dbReference>
<evidence type="ECO:0000256" key="2">
    <source>
        <dbReference type="ARBA" id="ARBA00022771"/>
    </source>
</evidence>
<evidence type="ECO:0000259" key="6">
    <source>
        <dbReference type="PROSITE" id="PS50119"/>
    </source>
</evidence>
<gene>
    <name evidence="7" type="ORF">EGW08_011622</name>
</gene>
<dbReference type="GO" id="GO:0008270">
    <property type="term" value="F:zinc ion binding"/>
    <property type="evidence" value="ECO:0007669"/>
    <property type="project" value="UniProtKB-KW"/>
</dbReference>
<evidence type="ECO:0000256" key="1">
    <source>
        <dbReference type="ARBA" id="ARBA00022723"/>
    </source>
</evidence>